<evidence type="ECO:0000256" key="4">
    <source>
        <dbReference type="ARBA" id="ARBA00035281"/>
    </source>
</evidence>
<protein>
    <recommendedName>
        <fullName evidence="4">Large ribosomal subunit protein uL30m</fullName>
    </recommendedName>
    <alternativeName>
        <fullName evidence="5">39S ribosomal protein L30, mitochondrial</fullName>
    </alternativeName>
</protein>
<dbReference type="PANTHER" id="PTHR15892:SF2">
    <property type="entry name" value="LARGE RIBOSOMAL SUBUNIT PROTEIN UL30M"/>
    <property type="match status" value="1"/>
</dbReference>
<keyword evidence="2" id="KW-0689">Ribosomal protein</keyword>
<evidence type="ECO:0000256" key="5">
    <source>
        <dbReference type="ARBA" id="ARBA00035356"/>
    </source>
</evidence>
<name>A0A6G1SGF2_9ACAR</name>
<evidence type="ECO:0000256" key="2">
    <source>
        <dbReference type="ARBA" id="ARBA00022980"/>
    </source>
</evidence>
<dbReference type="CDD" id="cd00355">
    <property type="entry name" value="Ribosomal_L30_like"/>
    <property type="match status" value="1"/>
</dbReference>
<organism evidence="7">
    <name type="scientific">Aceria tosichella</name>
    <name type="common">wheat curl mite</name>
    <dbReference type="NCBI Taxonomy" id="561515"/>
    <lineage>
        <taxon>Eukaryota</taxon>
        <taxon>Metazoa</taxon>
        <taxon>Ecdysozoa</taxon>
        <taxon>Arthropoda</taxon>
        <taxon>Chelicerata</taxon>
        <taxon>Arachnida</taxon>
        <taxon>Acari</taxon>
        <taxon>Acariformes</taxon>
        <taxon>Trombidiformes</taxon>
        <taxon>Prostigmata</taxon>
        <taxon>Eupodina</taxon>
        <taxon>Eriophyoidea</taxon>
        <taxon>Eriophyidae</taxon>
        <taxon>Eriophyinae</taxon>
        <taxon>Aceriini</taxon>
        <taxon>Aceria</taxon>
    </lineage>
</organism>
<dbReference type="GO" id="GO:0005739">
    <property type="term" value="C:mitochondrion"/>
    <property type="evidence" value="ECO:0007669"/>
    <property type="project" value="TreeGrafter"/>
</dbReference>
<proteinExistence type="inferred from homology"/>
<evidence type="ECO:0000259" key="6">
    <source>
        <dbReference type="Pfam" id="PF00327"/>
    </source>
</evidence>
<evidence type="ECO:0000256" key="1">
    <source>
        <dbReference type="ARBA" id="ARBA00007594"/>
    </source>
</evidence>
<dbReference type="InterPro" id="IPR036919">
    <property type="entry name" value="Ribo_uL30_ferredoxin-like_sf"/>
</dbReference>
<feature type="domain" description="Large ribosomal subunit protein uL30-like ferredoxin-like fold" evidence="6">
    <location>
        <begin position="89"/>
        <end position="142"/>
    </location>
</feature>
<dbReference type="Gene3D" id="3.30.1390.20">
    <property type="entry name" value="Ribosomal protein L30, ferredoxin-like fold domain"/>
    <property type="match status" value="1"/>
</dbReference>
<dbReference type="PANTHER" id="PTHR15892">
    <property type="entry name" value="MITOCHONDRIAL RIBOSOMAL PROTEIN L30"/>
    <property type="match status" value="1"/>
</dbReference>
<dbReference type="EMBL" id="GGYP01004717">
    <property type="protein sequence ID" value="MDE49488.1"/>
    <property type="molecule type" value="Transcribed_RNA"/>
</dbReference>
<dbReference type="GO" id="GO:0006412">
    <property type="term" value="P:translation"/>
    <property type="evidence" value="ECO:0007669"/>
    <property type="project" value="InterPro"/>
</dbReference>
<dbReference type="GO" id="GO:0015934">
    <property type="term" value="C:large ribosomal subunit"/>
    <property type="evidence" value="ECO:0007669"/>
    <property type="project" value="InterPro"/>
</dbReference>
<dbReference type="Pfam" id="PF00327">
    <property type="entry name" value="Ribosomal_L30"/>
    <property type="match status" value="1"/>
</dbReference>
<accession>A0A6G1SGF2</accession>
<dbReference type="GO" id="GO:0003735">
    <property type="term" value="F:structural constituent of ribosome"/>
    <property type="evidence" value="ECO:0007669"/>
    <property type="project" value="InterPro"/>
</dbReference>
<dbReference type="SUPFAM" id="SSF55129">
    <property type="entry name" value="Ribosomal protein L30p/L7e"/>
    <property type="match status" value="1"/>
</dbReference>
<keyword evidence="3" id="KW-0687">Ribonucleoprotein</keyword>
<dbReference type="InterPro" id="IPR016082">
    <property type="entry name" value="Ribosomal_uL30_ferredoxin-like"/>
</dbReference>
<sequence>MQSVGVATTTKAAFLNILNAAHLQRLVILSTRSYYKKKWTYDDKYMGKFDYHDREKYPRRMSPHKEEDLLNEVHAIRNLQINNPSPFHIITRVRGFEEGALPWHQQVILRRLNIHSSYNGDVVVVPNTPQYNEMINKVKHMIVLKPAIFANGKIPTEDDIGALKVCPSTGVVEVDEKLRLRAERLSLERPLMFQGNFLRNKLAKLYGTRHRHFMA</sequence>
<dbReference type="InterPro" id="IPR005996">
    <property type="entry name" value="Ribosomal_uL30_bac-type"/>
</dbReference>
<comment type="similarity">
    <text evidence="1">Belongs to the universal ribosomal protein uL30 family.</text>
</comment>
<reference evidence="7" key="1">
    <citation type="submission" date="2018-10" db="EMBL/GenBank/DDBJ databases">
        <title>Transcriptome assembly of Aceria tosichella (Wheat curl mite) Type 2.</title>
        <authorList>
            <person name="Scully E.D."/>
            <person name="Geib S.M."/>
            <person name="Palmer N.A."/>
            <person name="Gupta A.K."/>
            <person name="Sarath G."/>
            <person name="Tatineni S."/>
        </authorList>
    </citation>
    <scope>NUCLEOTIDE SEQUENCE</scope>
    <source>
        <strain evidence="7">LincolnNE</strain>
    </source>
</reference>
<evidence type="ECO:0000313" key="7">
    <source>
        <dbReference type="EMBL" id="MDE49488.1"/>
    </source>
</evidence>
<gene>
    <name evidence="7" type="ORF">g.20141</name>
</gene>
<dbReference type="AlphaFoldDB" id="A0A6G1SGF2"/>
<evidence type="ECO:0000256" key="3">
    <source>
        <dbReference type="ARBA" id="ARBA00023274"/>
    </source>
</evidence>